<protein>
    <recommendedName>
        <fullName evidence="2">Protein DETOXIFICATION</fullName>
    </recommendedName>
    <alternativeName>
        <fullName evidence="2">Multidrug and toxic compound extrusion protein</fullName>
    </alternativeName>
</protein>
<dbReference type="GO" id="GO:0042910">
    <property type="term" value="F:xenobiotic transmembrane transporter activity"/>
    <property type="evidence" value="ECO:0007669"/>
    <property type="project" value="InterPro"/>
</dbReference>
<feature type="transmembrane region" description="Helical" evidence="2">
    <location>
        <begin position="358"/>
        <end position="381"/>
    </location>
</feature>
<reference evidence="4" key="1">
    <citation type="submission" date="2019-11" db="EMBL/GenBank/DDBJ databases">
        <authorList>
            <person name="Liu Y."/>
            <person name="Hou J."/>
            <person name="Li T.-Q."/>
            <person name="Guan C.-H."/>
            <person name="Wu X."/>
            <person name="Wu H.-Z."/>
            <person name="Ling F."/>
            <person name="Zhang R."/>
            <person name="Shi X.-G."/>
            <person name="Ren J.-P."/>
            <person name="Chen E.-F."/>
            <person name="Sun J.-M."/>
        </authorList>
    </citation>
    <scope>NUCLEOTIDE SEQUENCE</scope>
    <source>
        <strain evidence="4">Adult_tree_wgs_1</strain>
        <tissue evidence="4">Leaves</tissue>
    </source>
</reference>
<dbReference type="AlphaFoldDB" id="A0A834LN98"/>
<dbReference type="GO" id="GO:0015297">
    <property type="term" value="F:antiporter activity"/>
    <property type="evidence" value="ECO:0007669"/>
    <property type="project" value="InterPro"/>
</dbReference>
<keyword evidence="2" id="KW-0472">Membrane</keyword>
<keyword evidence="2" id="KW-1133">Transmembrane helix</keyword>
<gene>
    <name evidence="4" type="ORF">RHSIM_Rhsim06G0076100</name>
</gene>
<organism evidence="4 5">
    <name type="scientific">Rhododendron simsii</name>
    <name type="common">Sims's rhododendron</name>
    <dbReference type="NCBI Taxonomy" id="118357"/>
    <lineage>
        <taxon>Eukaryota</taxon>
        <taxon>Viridiplantae</taxon>
        <taxon>Streptophyta</taxon>
        <taxon>Embryophyta</taxon>
        <taxon>Tracheophyta</taxon>
        <taxon>Spermatophyta</taxon>
        <taxon>Magnoliopsida</taxon>
        <taxon>eudicotyledons</taxon>
        <taxon>Gunneridae</taxon>
        <taxon>Pentapetalae</taxon>
        <taxon>asterids</taxon>
        <taxon>Ericales</taxon>
        <taxon>Ericaceae</taxon>
        <taxon>Ericoideae</taxon>
        <taxon>Rhodoreae</taxon>
        <taxon>Rhododendron</taxon>
    </lineage>
</organism>
<feature type="transmembrane region" description="Helical" evidence="2">
    <location>
        <begin position="417"/>
        <end position="443"/>
    </location>
</feature>
<feature type="region of interest" description="Disordered" evidence="3">
    <location>
        <begin position="126"/>
        <end position="148"/>
    </location>
</feature>
<dbReference type="Pfam" id="PF01554">
    <property type="entry name" value="MatE"/>
    <property type="match status" value="1"/>
</dbReference>
<comment type="similarity">
    <text evidence="1 2">Belongs to the multi antimicrobial extrusion (MATE) (TC 2.A.66.1) family.</text>
</comment>
<comment type="caution">
    <text evidence="2">Lacks conserved residue(s) required for the propagation of feature annotation.</text>
</comment>
<evidence type="ECO:0000256" key="2">
    <source>
        <dbReference type="RuleBase" id="RU004914"/>
    </source>
</evidence>
<sequence>MSRASSSQAPAKPWHRPSESQIHFSYFVSKEASNYCDDVLSKKDAFLGYDDVYPEMVREFLLSLMATSPLKRKFPIDYRTELNSSAQIHDLNAKYFPRTIPEPRYPPIEPAFSPIHLPEEYNPPWNQNVAHDHSSHGSPLRASSPPVASNPPAMDLLGLLTQQYQGLTYCLDHFGGRLDAIDTKFETIDQYHSLFVELFANFQEMSPLCQAMCSNWRISSIWSFLHLRMTMMTWSKLVLMPLMRMLSDSLENWYYRILIVMTGNLKDATLAVDALSICMSINGWEMMIPLAFFAGTGVRVANELGAGNAKAARFATIVSVVQSTIIGLFFCALIMMLHRQIALIFTSSTDVLDAVDSLSLLLAITILLNSIQPILSGVAVGSGWQSKVAYLNLGCYYLVGVPLGVVLGWVFDLGVKGIWGGMIFGGTAVQTVILAIIVMVCNWEKEAENATMRIQKWSAPNTDSES</sequence>
<feature type="transmembrane region" description="Helical" evidence="2">
    <location>
        <begin position="314"/>
        <end position="338"/>
    </location>
</feature>
<keyword evidence="5" id="KW-1185">Reference proteome</keyword>
<feature type="transmembrane region" description="Helical" evidence="2">
    <location>
        <begin position="283"/>
        <end position="302"/>
    </location>
</feature>
<keyword evidence="2" id="KW-0812">Transmembrane</keyword>
<evidence type="ECO:0000256" key="1">
    <source>
        <dbReference type="ARBA" id="ARBA00010199"/>
    </source>
</evidence>
<proteinExistence type="inferred from homology"/>
<dbReference type="EMBL" id="WJXA01000006">
    <property type="protein sequence ID" value="KAF7141270.1"/>
    <property type="molecule type" value="Genomic_DNA"/>
</dbReference>
<dbReference type="OrthoDB" id="2126698at2759"/>
<dbReference type="PANTHER" id="PTHR11206">
    <property type="entry name" value="MULTIDRUG RESISTANCE PROTEIN"/>
    <property type="match status" value="1"/>
</dbReference>
<dbReference type="GO" id="GO:0016020">
    <property type="term" value="C:membrane"/>
    <property type="evidence" value="ECO:0007669"/>
    <property type="project" value="InterPro"/>
</dbReference>
<comment type="caution">
    <text evidence="4">The sequence shown here is derived from an EMBL/GenBank/DDBJ whole genome shotgun (WGS) entry which is preliminary data.</text>
</comment>
<dbReference type="Proteomes" id="UP000626092">
    <property type="component" value="Unassembled WGS sequence"/>
</dbReference>
<feature type="transmembrane region" description="Helical" evidence="2">
    <location>
        <begin position="388"/>
        <end position="411"/>
    </location>
</feature>
<dbReference type="InterPro" id="IPR002528">
    <property type="entry name" value="MATE_fam"/>
</dbReference>
<evidence type="ECO:0000256" key="3">
    <source>
        <dbReference type="SAM" id="MobiDB-lite"/>
    </source>
</evidence>
<evidence type="ECO:0000313" key="4">
    <source>
        <dbReference type="EMBL" id="KAF7141270.1"/>
    </source>
</evidence>
<name>A0A834LN98_RHOSS</name>
<accession>A0A834LN98</accession>
<evidence type="ECO:0000313" key="5">
    <source>
        <dbReference type="Proteomes" id="UP000626092"/>
    </source>
</evidence>